<evidence type="ECO:0000256" key="5">
    <source>
        <dbReference type="ARBA" id="ARBA00022692"/>
    </source>
</evidence>
<evidence type="ECO:0000313" key="9">
    <source>
        <dbReference type="EMBL" id="MFC6005522.1"/>
    </source>
</evidence>
<feature type="transmembrane region" description="Helical" evidence="8">
    <location>
        <begin position="167"/>
        <end position="185"/>
    </location>
</feature>
<gene>
    <name evidence="9" type="ORF">ACFQDO_00125</name>
</gene>
<accession>A0ABW1J8H3</accession>
<dbReference type="EMBL" id="JBHSRD010000002">
    <property type="protein sequence ID" value="MFC6005522.1"/>
    <property type="molecule type" value="Genomic_DNA"/>
</dbReference>
<sequence>MTCVAPPLPAGRRREVVRQGLSVGLATGLYGVSFGALSVAAGVGFWSTIALSALMFTGGSQFAFVGVVAAGGGPFAAVATSTLLGVRNAVYGMQVARWLHVRGPRRVVAAHLTIDESFAVGSAQAEPVARRIGFWVTGVTVFAGWNLMTAVGALAGDRLGDPRRYGLDAMAAAAFLALLWPRLTAREPRVVAVFAAAVALVCVPVLPAGLPVLAAGVVALASAVLQRRRERPTTGEARP</sequence>
<evidence type="ECO:0000256" key="3">
    <source>
        <dbReference type="ARBA" id="ARBA00022448"/>
    </source>
</evidence>
<evidence type="ECO:0000256" key="8">
    <source>
        <dbReference type="SAM" id="Phobius"/>
    </source>
</evidence>
<name>A0ABW1J8H3_9ACTN</name>
<reference evidence="10" key="1">
    <citation type="journal article" date="2019" name="Int. J. Syst. Evol. Microbiol.">
        <title>The Global Catalogue of Microorganisms (GCM) 10K type strain sequencing project: providing services to taxonomists for standard genome sequencing and annotation.</title>
        <authorList>
            <consortium name="The Broad Institute Genomics Platform"/>
            <consortium name="The Broad Institute Genome Sequencing Center for Infectious Disease"/>
            <person name="Wu L."/>
            <person name="Ma J."/>
        </authorList>
    </citation>
    <scope>NUCLEOTIDE SEQUENCE [LARGE SCALE GENOMIC DNA]</scope>
    <source>
        <strain evidence="10">KACC 14249</strain>
    </source>
</reference>
<keyword evidence="3" id="KW-0813">Transport</keyword>
<dbReference type="InterPro" id="IPR011606">
    <property type="entry name" value="Brnchd-chn_aa_trnsp_permease"/>
</dbReference>
<comment type="caution">
    <text evidence="9">The sequence shown here is derived from an EMBL/GenBank/DDBJ whole genome shotgun (WGS) entry which is preliminary data.</text>
</comment>
<keyword evidence="7 8" id="KW-0472">Membrane</keyword>
<keyword evidence="4" id="KW-1003">Cell membrane</keyword>
<evidence type="ECO:0000256" key="7">
    <source>
        <dbReference type="ARBA" id="ARBA00023136"/>
    </source>
</evidence>
<feature type="transmembrane region" description="Helical" evidence="8">
    <location>
        <begin position="62"/>
        <end position="84"/>
    </location>
</feature>
<feature type="transmembrane region" description="Helical" evidence="8">
    <location>
        <begin position="191"/>
        <end position="221"/>
    </location>
</feature>
<evidence type="ECO:0000313" key="10">
    <source>
        <dbReference type="Proteomes" id="UP001596189"/>
    </source>
</evidence>
<evidence type="ECO:0000256" key="6">
    <source>
        <dbReference type="ARBA" id="ARBA00022989"/>
    </source>
</evidence>
<dbReference type="RefSeq" id="WP_345716413.1">
    <property type="nucleotide sequence ID" value="NZ_BAABFP010000005.1"/>
</dbReference>
<dbReference type="Proteomes" id="UP001596189">
    <property type="component" value="Unassembled WGS sequence"/>
</dbReference>
<keyword evidence="5 8" id="KW-0812">Transmembrane</keyword>
<protein>
    <submittedName>
        <fullName evidence="9">AzlC family ABC transporter permease</fullName>
    </submittedName>
</protein>
<dbReference type="PANTHER" id="PTHR34979">
    <property type="entry name" value="INNER MEMBRANE PROTEIN YGAZ"/>
    <property type="match status" value="1"/>
</dbReference>
<feature type="transmembrane region" description="Helical" evidence="8">
    <location>
        <begin position="132"/>
        <end position="155"/>
    </location>
</feature>
<keyword evidence="10" id="KW-1185">Reference proteome</keyword>
<dbReference type="Pfam" id="PF03591">
    <property type="entry name" value="AzlC"/>
    <property type="match status" value="1"/>
</dbReference>
<evidence type="ECO:0000256" key="4">
    <source>
        <dbReference type="ARBA" id="ARBA00022475"/>
    </source>
</evidence>
<keyword evidence="6 8" id="KW-1133">Transmembrane helix</keyword>
<feature type="transmembrane region" description="Helical" evidence="8">
    <location>
        <begin position="29"/>
        <end position="55"/>
    </location>
</feature>
<evidence type="ECO:0000256" key="1">
    <source>
        <dbReference type="ARBA" id="ARBA00004651"/>
    </source>
</evidence>
<comment type="similarity">
    <text evidence="2">Belongs to the AzlC family.</text>
</comment>
<evidence type="ECO:0000256" key="2">
    <source>
        <dbReference type="ARBA" id="ARBA00010735"/>
    </source>
</evidence>
<organism evidence="9 10">
    <name type="scientific">Angustibacter luteus</name>
    <dbReference type="NCBI Taxonomy" id="658456"/>
    <lineage>
        <taxon>Bacteria</taxon>
        <taxon>Bacillati</taxon>
        <taxon>Actinomycetota</taxon>
        <taxon>Actinomycetes</taxon>
        <taxon>Kineosporiales</taxon>
        <taxon>Kineosporiaceae</taxon>
    </lineage>
</organism>
<proteinExistence type="inferred from homology"/>
<dbReference type="PANTHER" id="PTHR34979:SF1">
    <property type="entry name" value="INNER MEMBRANE PROTEIN YGAZ"/>
    <property type="match status" value="1"/>
</dbReference>
<comment type="subcellular location">
    <subcellularLocation>
        <location evidence="1">Cell membrane</location>
        <topology evidence="1">Multi-pass membrane protein</topology>
    </subcellularLocation>
</comment>